<keyword evidence="2" id="KW-0175">Coiled coil</keyword>
<dbReference type="Proteomes" id="UP000811844">
    <property type="component" value="Unassembled WGS sequence"/>
</dbReference>
<sequence>MERSNTTILFIIISLLFIAGCQPSTDDVAVEEEEKKYAIPVETAQVTQADVSSFYSTTATLEAPEEAHVMTRIAGIINSIKVEEGDKVTQGQLLAVIDAKRQEFDFNRSQAEVKIIEQELNRLKKMNNKEFISQDAMAKLEFKLQAAKAQRDLAQLQVKESFITSPIDGVIAKRHVKVGNMAKEFEQLFYVVKQDQLYGIVHLPEQQLASLALGQQATIISQHTQNAALPNVLATVLRISPVIDAQSGTFKVTLAIDNQDSRLKAGMFTRVELKYDTHKNVLTVPFNALINQDNVHALYVINDTVAERREVTLGYREHNIVEIVSGVDAGESVVIRGQQNLKDQSLIEIVTPLGQLANSQNADQQVSKASSQSNTIAAN</sequence>
<dbReference type="EMBL" id="JAAIKR010000002">
    <property type="protein sequence ID" value="MBR9727032.1"/>
    <property type="molecule type" value="Genomic_DNA"/>
</dbReference>
<feature type="domain" description="CzcB-like barrel-sandwich hybrid" evidence="4">
    <location>
        <begin position="66"/>
        <end position="191"/>
    </location>
</feature>
<dbReference type="RefSeq" id="WP_153663100.1">
    <property type="nucleotide sequence ID" value="NZ_JAAIKR010000002.1"/>
</dbReference>
<gene>
    <name evidence="6" type="ORF">G3R48_03360</name>
</gene>
<dbReference type="Gene3D" id="2.40.50.100">
    <property type="match status" value="1"/>
</dbReference>
<accession>A0ABS5HZ58</accession>
<dbReference type="Pfam" id="PF25973">
    <property type="entry name" value="BSH_CzcB"/>
    <property type="match status" value="1"/>
</dbReference>
<organism evidence="6 7">
    <name type="scientific">Shewanella intestini</name>
    <dbReference type="NCBI Taxonomy" id="2017544"/>
    <lineage>
        <taxon>Bacteria</taxon>
        <taxon>Pseudomonadati</taxon>
        <taxon>Pseudomonadota</taxon>
        <taxon>Gammaproteobacteria</taxon>
        <taxon>Alteromonadales</taxon>
        <taxon>Shewanellaceae</taxon>
        <taxon>Shewanella</taxon>
    </lineage>
</organism>
<comment type="caution">
    <text evidence="6">The sequence shown here is derived from an EMBL/GenBank/DDBJ whole genome shotgun (WGS) entry which is preliminary data.</text>
</comment>
<evidence type="ECO:0000259" key="4">
    <source>
        <dbReference type="Pfam" id="PF25973"/>
    </source>
</evidence>
<dbReference type="Gene3D" id="2.40.420.20">
    <property type="match status" value="1"/>
</dbReference>
<dbReference type="InterPro" id="IPR006143">
    <property type="entry name" value="RND_pump_MFP"/>
</dbReference>
<evidence type="ECO:0000256" key="2">
    <source>
        <dbReference type="SAM" id="Coils"/>
    </source>
</evidence>
<dbReference type="PROSITE" id="PS51257">
    <property type="entry name" value="PROKAR_LIPOPROTEIN"/>
    <property type="match status" value="1"/>
</dbReference>
<comment type="similarity">
    <text evidence="1">Belongs to the membrane fusion protein (MFP) (TC 8.A.1) family.</text>
</comment>
<name>A0ABS5HZ58_9GAMM</name>
<dbReference type="InterPro" id="IPR058792">
    <property type="entry name" value="Beta-barrel_RND_2"/>
</dbReference>
<dbReference type="Gene3D" id="1.10.287.470">
    <property type="entry name" value="Helix hairpin bin"/>
    <property type="match status" value="1"/>
</dbReference>
<feature type="coiled-coil region" evidence="2">
    <location>
        <begin position="106"/>
        <end position="159"/>
    </location>
</feature>
<feature type="domain" description="CusB-like beta-barrel" evidence="3">
    <location>
        <begin position="201"/>
        <end position="274"/>
    </location>
</feature>
<dbReference type="NCBIfam" id="TIGR01730">
    <property type="entry name" value="RND_mfp"/>
    <property type="match status" value="1"/>
</dbReference>
<dbReference type="Pfam" id="PF25954">
    <property type="entry name" value="Beta-barrel_RND_2"/>
    <property type="match status" value="1"/>
</dbReference>
<evidence type="ECO:0000259" key="5">
    <source>
        <dbReference type="Pfam" id="PF25989"/>
    </source>
</evidence>
<dbReference type="InterPro" id="IPR058647">
    <property type="entry name" value="BSH_CzcB-like"/>
</dbReference>
<dbReference type="SUPFAM" id="SSF111369">
    <property type="entry name" value="HlyD-like secretion proteins"/>
    <property type="match status" value="1"/>
</dbReference>
<evidence type="ECO:0000313" key="6">
    <source>
        <dbReference type="EMBL" id="MBR9727032.1"/>
    </source>
</evidence>
<keyword evidence="7" id="KW-1185">Reference proteome</keyword>
<evidence type="ECO:0000259" key="3">
    <source>
        <dbReference type="Pfam" id="PF25954"/>
    </source>
</evidence>
<dbReference type="PANTHER" id="PTHR30469:SF38">
    <property type="entry name" value="HLYD FAMILY SECRETION PROTEIN"/>
    <property type="match status" value="1"/>
</dbReference>
<dbReference type="Gene3D" id="2.40.30.170">
    <property type="match status" value="1"/>
</dbReference>
<dbReference type="Pfam" id="PF25989">
    <property type="entry name" value="YknX_C"/>
    <property type="match status" value="1"/>
</dbReference>
<feature type="domain" description="YknX-like C-terminal permuted SH3-like" evidence="5">
    <location>
        <begin position="281"/>
        <end position="343"/>
    </location>
</feature>
<dbReference type="PANTHER" id="PTHR30469">
    <property type="entry name" value="MULTIDRUG RESISTANCE PROTEIN MDTA"/>
    <property type="match status" value="1"/>
</dbReference>
<dbReference type="InterPro" id="IPR058637">
    <property type="entry name" value="YknX-like_C"/>
</dbReference>
<evidence type="ECO:0000256" key="1">
    <source>
        <dbReference type="ARBA" id="ARBA00009477"/>
    </source>
</evidence>
<proteinExistence type="inferred from homology"/>
<evidence type="ECO:0000313" key="7">
    <source>
        <dbReference type="Proteomes" id="UP000811844"/>
    </source>
</evidence>
<reference evidence="6 7" key="1">
    <citation type="submission" date="2020-02" db="EMBL/GenBank/DDBJ databases">
        <title>Shewanella WXL01 sp. nov., a marine bacterium isolated from green algae in Luhuitou Fringing Reef (Northern South China Sea).</title>
        <authorList>
            <person name="Wang X."/>
        </authorList>
    </citation>
    <scope>NUCLEOTIDE SEQUENCE [LARGE SCALE GENOMIC DNA]</scope>
    <source>
        <strain evidence="6 7">MCCC 1A01895</strain>
    </source>
</reference>
<protein>
    <submittedName>
        <fullName evidence="6">Efflux RND transporter periplasmic adaptor subunit</fullName>
    </submittedName>
</protein>